<dbReference type="AlphaFoldDB" id="A0A6I9UIJ7"/>
<dbReference type="KEGG" id="sind:105179638"/>
<dbReference type="Proteomes" id="UP000504604">
    <property type="component" value="Unplaced"/>
</dbReference>
<dbReference type="InParanoid" id="A0A6I9UIJ7"/>
<dbReference type="InterPro" id="IPR036691">
    <property type="entry name" value="Endo/exonu/phosph_ase_sf"/>
</dbReference>
<feature type="region of interest" description="Disordered" evidence="1">
    <location>
        <begin position="1"/>
        <end position="71"/>
    </location>
</feature>
<dbReference type="Gene3D" id="3.60.10.10">
    <property type="entry name" value="Endonuclease/exonuclease/phosphatase"/>
    <property type="match status" value="1"/>
</dbReference>
<protein>
    <submittedName>
        <fullName evidence="3">Uncharacterized protein LOC105179638</fullName>
    </submittedName>
</protein>
<evidence type="ECO:0000313" key="2">
    <source>
        <dbReference type="Proteomes" id="UP000504604"/>
    </source>
</evidence>
<feature type="region of interest" description="Disordered" evidence="1">
    <location>
        <begin position="206"/>
        <end position="228"/>
    </location>
</feature>
<accession>A0A6I9UIJ7</accession>
<sequence>MQTPTGDGGEAPAGDVYGGEDADSRPVAGDGGEEEEQSLFREEEHQLAMEEEDPASTVPATEGDSHGSPRSVEAEGALVMRNGEEMGGEQPDLELRSRAVNNGGNRSSSPRDFNLDEFLTLAHKLIDHGDSQAMDALKELKQRWEARFGIGKSRLPAESLNVDDNPFACELRQACRRRTTPVTMILGTGMAATFQRRPAMRGRIMTSSPPATLHSNNANQTSPAASRNANQISPAALHSRNANQISPATVGIPTKDDMHNVVDMDASVDNGGADVAGYVSDMEACLEHTADISPRGETPCKVDVEYEWLPPKCTTCMSLGHSDKDCALNKTRKPTKLTVNVYVPKVNVPQPQSPNKGRKTMKPVVEDIPKADAGDRHVDQNHSKQDERGKAIVIYNAFDALHLIDDADEHSGGPNTSSPMDNDPCILETRVRLNNVMHIQSFLLPHWKWFVDYSSVGNRIWLAWDENVVDVHILDLADQFVHCRVTNMAVNEYVIITVVYGASEVIDRRNLWTALETLAQQCSNIPWMVGGDFNAVRDLNEVCGISGDIRMATEEFNAGILEAGLIPLPMQGEWFTWHNCSTSMRSLWKRLDRILINDRWLARFPSAYYHSLTPRTFDHSPLNIWHHEIVGIPMYAVTRKLKALKPVFRLQRRNKGDLTMNVQLAKGFLDEAQQLRRVMRRILQINDENGFTHTDLGEVAHEFVSYYQNLLGGTRRRLSVDIRYLRPWARHCITDEEANQLLLPLSADDVKQAMFDIADDKAPGPDGYSSRFFKAAWPVVGEEVTRAVLDFFSTEKLLKQINSKILALIPKTTSSYFAELT</sequence>
<organism evidence="2 3">
    <name type="scientific">Sesamum indicum</name>
    <name type="common">Oriental sesame</name>
    <name type="synonym">Sesamum orientale</name>
    <dbReference type="NCBI Taxonomy" id="4182"/>
    <lineage>
        <taxon>Eukaryota</taxon>
        <taxon>Viridiplantae</taxon>
        <taxon>Streptophyta</taxon>
        <taxon>Embryophyta</taxon>
        <taxon>Tracheophyta</taxon>
        <taxon>Spermatophyta</taxon>
        <taxon>Magnoliopsida</taxon>
        <taxon>eudicotyledons</taxon>
        <taxon>Gunneridae</taxon>
        <taxon>Pentapetalae</taxon>
        <taxon>asterids</taxon>
        <taxon>lamiids</taxon>
        <taxon>Lamiales</taxon>
        <taxon>Pedaliaceae</taxon>
        <taxon>Sesamum</taxon>
    </lineage>
</organism>
<feature type="compositionally biased region" description="Gly residues" evidence="1">
    <location>
        <begin position="1"/>
        <end position="11"/>
    </location>
</feature>
<evidence type="ECO:0000313" key="3">
    <source>
        <dbReference type="RefSeq" id="XP_011101578.1"/>
    </source>
</evidence>
<dbReference type="GeneID" id="105179638"/>
<dbReference type="PANTHER" id="PTHR33710:SF71">
    <property type="entry name" value="ENDONUCLEASE_EXONUCLEASE_PHOSPHATASE DOMAIN-CONTAINING PROTEIN"/>
    <property type="match status" value="1"/>
</dbReference>
<reference evidence="3" key="1">
    <citation type="submission" date="2025-08" db="UniProtKB">
        <authorList>
            <consortium name="RefSeq"/>
        </authorList>
    </citation>
    <scope>IDENTIFICATION</scope>
</reference>
<dbReference type="SUPFAM" id="SSF56219">
    <property type="entry name" value="DNase I-like"/>
    <property type="match status" value="1"/>
</dbReference>
<dbReference type="OrthoDB" id="1742140at2759"/>
<evidence type="ECO:0000256" key="1">
    <source>
        <dbReference type="SAM" id="MobiDB-lite"/>
    </source>
</evidence>
<proteinExistence type="predicted"/>
<gene>
    <name evidence="3" type="primary">LOC105179638</name>
</gene>
<keyword evidence="2" id="KW-1185">Reference proteome</keyword>
<name>A0A6I9UIJ7_SESIN</name>
<dbReference type="PANTHER" id="PTHR33710">
    <property type="entry name" value="BNAC02G09200D PROTEIN"/>
    <property type="match status" value="1"/>
</dbReference>
<feature type="compositionally biased region" description="Basic and acidic residues" evidence="1">
    <location>
        <begin position="38"/>
        <end position="48"/>
    </location>
</feature>
<dbReference type="RefSeq" id="XP_011101578.1">
    <property type="nucleotide sequence ID" value="XM_011103276.1"/>
</dbReference>